<dbReference type="PROSITE" id="PS51840">
    <property type="entry name" value="C2_NT"/>
    <property type="match status" value="1"/>
</dbReference>
<feature type="domain" description="C2 NT-type" evidence="3">
    <location>
        <begin position="19"/>
        <end position="161"/>
    </location>
</feature>
<sequence length="384" mass="42156">MRSCASCLSTSHHLIMSFFLKKKKKAFEFKIDYDLEELTSVPLVNGVLFCKVRLLDGGFSEESSREPVHANCVRWCKRFSFVCKISANTATGVLDPCVFRVSVRKEMKGGKSFTKLGFADLNLSEFAGSGSSIRRCLLEGYDTKHTRQDNSIIKVVITTQLLSGDPCFKTPPSTAMTLGIPQAEAESHLYDRKSGDQHISRLLKENPVKSVSVPEGLLVYGHSRTPSHASQRSKISGYSSNHSSLTELSHQRNASGDSVSTGIGSILEPSEQHLERSNGKTALPVTLSSLKDHEHPSTPNKFPRQPVKQNSVENQLKRVDATRVNADDIIEKILQSQDFSHGLLDSSAEEEGLSLFVGPDGSTALGSQYTRVAVGAFEQVVIQR</sequence>
<evidence type="ECO:0000313" key="5">
    <source>
        <dbReference type="Proteomes" id="UP000694523"/>
    </source>
</evidence>
<evidence type="ECO:0000256" key="1">
    <source>
        <dbReference type="ARBA" id="ARBA00034780"/>
    </source>
</evidence>
<feature type="region of interest" description="Disordered" evidence="2">
    <location>
        <begin position="222"/>
        <end position="264"/>
    </location>
</feature>
<proteinExistence type="inferred from homology"/>
<name>A0A8C6WRG1_9GOBI</name>
<dbReference type="PANTHER" id="PTHR21456:SF3">
    <property type="entry name" value="EEIG FAMILY MEMBER 2"/>
    <property type="match status" value="1"/>
</dbReference>
<reference evidence="4" key="2">
    <citation type="submission" date="2025-09" db="UniProtKB">
        <authorList>
            <consortium name="Ensembl"/>
        </authorList>
    </citation>
    <scope>IDENTIFICATION</scope>
</reference>
<organism evidence="4 5">
    <name type="scientific">Neogobius melanostomus</name>
    <name type="common">round goby</name>
    <dbReference type="NCBI Taxonomy" id="47308"/>
    <lineage>
        <taxon>Eukaryota</taxon>
        <taxon>Metazoa</taxon>
        <taxon>Chordata</taxon>
        <taxon>Craniata</taxon>
        <taxon>Vertebrata</taxon>
        <taxon>Euteleostomi</taxon>
        <taxon>Actinopterygii</taxon>
        <taxon>Neopterygii</taxon>
        <taxon>Teleostei</taxon>
        <taxon>Neoteleostei</taxon>
        <taxon>Acanthomorphata</taxon>
        <taxon>Gobiaria</taxon>
        <taxon>Gobiiformes</taxon>
        <taxon>Gobioidei</taxon>
        <taxon>Gobiidae</taxon>
        <taxon>Benthophilinae</taxon>
        <taxon>Neogobiini</taxon>
        <taxon>Neogobius</taxon>
    </lineage>
</organism>
<protein>
    <submittedName>
        <fullName evidence="4">Family with sequence similarity 102 member Ba</fullName>
    </submittedName>
</protein>
<keyword evidence="5" id="KW-1185">Reference proteome</keyword>
<dbReference type="InterPro" id="IPR019448">
    <property type="entry name" value="NT-C2"/>
</dbReference>
<feature type="region of interest" description="Disordered" evidence="2">
    <location>
        <begin position="290"/>
        <end position="311"/>
    </location>
</feature>
<comment type="similarity">
    <text evidence="1">Belongs to the EEIG family.</text>
</comment>
<accession>A0A8C6WRG1</accession>
<dbReference type="PANTHER" id="PTHR21456">
    <property type="entry name" value="FAMILY WITH SEQUENCE SIMILARITY 102"/>
    <property type="match status" value="1"/>
</dbReference>
<dbReference type="Proteomes" id="UP000694523">
    <property type="component" value="Unplaced"/>
</dbReference>
<feature type="compositionally biased region" description="Polar residues" evidence="2">
    <location>
        <begin position="224"/>
        <end position="263"/>
    </location>
</feature>
<dbReference type="AlphaFoldDB" id="A0A8C6WRG1"/>
<evidence type="ECO:0000259" key="3">
    <source>
        <dbReference type="PROSITE" id="PS51840"/>
    </source>
</evidence>
<evidence type="ECO:0000256" key="2">
    <source>
        <dbReference type="SAM" id="MobiDB-lite"/>
    </source>
</evidence>
<reference evidence="4" key="1">
    <citation type="submission" date="2025-08" db="UniProtKB">
        <authorList>
            <consortium name="Ensembl"/>
        </authorList>
    </citation>
    <scope>IDENTIFICATION</scope>
</reference>
<evidence type="ECO:0000313" key="4">
    <source>
        <dbReference type="Ensembl" id="ENSNMLP00000026152.1"/>
    </source>
</evidence>
<dbReference type="Ensembl" id="ENSNMLT00000029220.1">
    <property type="protein sequence ID" value="ENSNMLP00000026152.1"/>
    <property type="gene ID" value="ENSNMLG00000016675.1"/>
</dbReference>
<dbReference type="InterPro" id="IPR039931">
    <property type="entry name" value="EEIG1/2-like"/>
</dbReference>
<dbReference type="Pfam" id="PF10358">
    <property type="entry name" value="NT-C2"/>
    <property type="match status" value="1"/>
</dbReference>